<proteinExistence type="predicted"/>
<evidence type="ECO:0000313" key="2">
    <source>
        <dbReference type="EMBL" id="KMS73942.1"/>
    </source>
</evidence>
<protein>
    <submittedName>
        <fullName evidence="2">Uncharacterized protein</fullName>
    </submittedName>
</protein>
<dbReference type="EMBL" id="LFNT01000016">
    <property type="protein sequence ID" value="KMS73942.1"/>
    <property type="molecule type" value="Genomic_DNA"/>
</dbReference>
<feature type="region of interest" description="Disordered" evidence="1">
    <location>
        <begin position="1"/>
        <end position="79"/>
    </location>
</feature>
<dbReference type="AlphaFoldDB" id="A0A0J7ZEY2"/>
<feature type="compositionally biased region" description="Polar residues" evidence="1">
    <location>
        <begin position="67"/>
        <end position="79"/>
    </location>
</feature>
<gene>
    <name evidence="2" type="ORF">ACM01_16495</name>
</gene>
<comment type="caution">
    <text evidence="2">The sequence shown here is derived from an EMBL/GenBank/DDBJ whole genome shotgun (WGS) entry which is preliminary data.</text>
</comment>
<name>A0A0J7ZEY2_STRVR</name>
<dbReference type="PATRIC" id="fig|1938.3.peg.9336"/>
<evidence type="ECO:0000256" key="1">
    <source>
        <dbReference type="SAM" id="MobiDB-lite"/>
    </source>
</evidence>
<sequence>MAQQAEYGGLAHVGVGVPRQPGERGHAVVRRGPAEGGRGARTDLPGRVGERRRDGGEEYVGDAEDTQGLQGRGSYQSWG</sequence>
<accession>A0A0J7ZEY2</accession>
<organism evidence="2 3">
    <name type="scientific">Streptomyces viridochromogenes</name>
    <dbReference type="NCBI Taxonomy" id="1938"/>
    <lineage>
        <taxon>Bacteria</taxon>
        <taxon>Bacillati</taxon>
        <taxon>Actinomycetota</taxon>
        <taxon>Actinomycetes</taxon>
        <taxon>Kitasatosporales</taxon>
        <taxon>Streptomycetaceae</taxon>
        <taxon>Streptomyces</taxon>
    </lineage>
</organism>
<dbReference type="Proteomes" id="UP000037432">
    <property type="component" value="Unassembled WGS sequence"/>
</dbReference>
<evidence type="ECO:0000313" key="3">
    <source>
        <dbReference type="Proteomes" id="UP000037432"/>
    </source>
</evidence>
<reference evidence="2 3" key="1">
    <citation type="submission" date="2015-06" db="EMBL/GenBank/DDBJ databases">
        <authorList>
            <person name="Ju K.-S."/>
            <person name="Doroghazi J.R."/>
            <person name="Metcalf W.W."/>
        </authorList>
    </citation>
    <scope>NUCLEOTIDE SEQUENCE [LARGE SCALE GENOMIC DNA]</scope>
    <source>
        <strain evidence="2 3">NRRL 3414</strain>
    </source>
</reference>